<evidence type="ECO:0000313" key="3">
    <source>
        <dbReference type="Proteomes" id="UP000234239"/>
    </source>
</evidence>
<evidence type="ECO:0000259" key="1">
    <source>
        <dbReference type="PROSITE" id="PS51707"/>
    </source>
</evidence>
<dbReference type="Proteomes" id="UP000234239">
    <property type="component" value="Unassembled WGS sequence"/>
</dbReference>
<protein>
    <submittedName>
        <fullName evidence="2">CYTH domain-containing protein</fullName>
    </submittedName>
</protein>
<dbReference type="PIRSF" id="PIRSF012526">
    <property type="entry name" value="CYTH_UCP012526"/>
    <property type="match status" value="1"/>
</dbReference>
<proteinExistence type="predicted"/>
<dbReference type="InterPro" id="IPR023577">
    <property type="entry name" value="CYTH_domain"/>
</dbReference>
<evidence type="ECO:0000313" key="2">
    <source>
        <dbReference type="EMBL" id="PKZ23431.1"/>
    </source>
</evidence>
<gene>
    <name evidence="2" type="ORF">CYJ28_02440</name>
</gene>
<dbReference type="EMBL" id="PKGY01000001">
    <property type="protein sequence ID" value="PKZ23431.1"/>
    <property type="molecule type" value="Genomic_DNA"/>
</dbReference>
<sequence length="225" mass="26384">MRLQPSTLVSISPENCYNGLETGKERSDQMEEEVEIEYKNILSPTEYQALISEFEDCEQRIKHLHNMYYDTADRQLKAGGMGLRIRQADNYQHLTLKVRQADQEMREYTERLSVEDLTASLAQGRPVIKESLKHVLAQAGIAWQNLEMIGQFKTLRRELPYQGQLLVLDACQFDHYQDYELEMEVNNSQRGWQVFQNFLEERQIERRPAAVKVARMQATVPDYTF</sequence>
<dbReference type="OrthoDB" id="384378at2"/>
<accession>A0A2I1MTH3</accession>
<reference evidence="2 3" key="1">
    <citation type="submission" date="2017-12" db="EMBL/GenBank/DDBJ databases">
        <title>Phylogenetic diversity of female urinary microbiome.</title>
        <authorList>
            <person name="Thomas-White K."/>
            <person name="Wolfe A.J."/>
        </authorList>
    </citation>
    <scope>NUCLEOTIDE SEQUENCE [LARGE SCALE GENOMIC DNA]</scope>
    <source>
        <strain evidence="2 3">UMB0139</strain>
    </source>
</reference>
<dbReference type="PROSITE" id="PS51707">
    <property type="entry name" value="CYTH"/>
    <property type="match status" value="1"/>
</dbReference>
<dbReference type="InterPro" id="IPR033469">
    <property type="entry name" value="CYTH-like_dom_sf"/>
</dbReference>
<feature type="domain" description="CYTH" evidence="1">
    <location>
        <begin position="33"/>
        <end position="223"/>
    </location>
</feature>
<dbReference type="Pfam" id="PF01928">
    <property type="entry name" value="CYTH"/>
    <property type="match status" value="1"/>
</dbReference>
<name>A0A2I1MTH3_9LACT</name>
<dbReference type="AlphaFoldDB" id="A0A2I1MTH3"/>
<comment type="caution">
    <text evidence="2">The sequence shown here is derived from an EMBL/GenBank/DDBJ whole genome shotgun (WGS) entry which is preliminary data.</text>
</comment>
<dbReference type="Gene3D" id="2.40.320.10">
    <property type="entry name" value="Hypothetical Protein Pfu-838710-001"/>
    <property type="match status" value="1"/>
</dbReference>
<organism evidence="2 3">
    <name type="scientific">Aerococcus sanguinicola</name>
    <dbReference type="NCBI Taxonomy" id="119206"/>
    <lineage>
        <taxon>Bacteria</taxon>
        <taxon>Bacillati</taxon>
        <taxon>Bacillota</taxon>
        <taxon>Bacilli</taxon>
        <taxon>Lactobacillales</taxon>
        <taxon>Aerococcaceae</taxon>
        <taxon>Aerococcus</taxon>
    </lineage>
</organism>
<dbReference type="InterPro" id="IPR009195">
    <property type="entry name" value="Uncharacterised_YjbK"/>
</dbReference>
<dbReference type="SUPFAM" id="SSF55154">
    <property type="entry name" value="CYTH-like phosphatases"/>
    <property type="match status" value="1"/>
</dbReference>
<dbReference type="SMART" id="SM01118">
    <property type="entry name" value="CYTH"/>
    <property type="match status" value="1"/>
</dbReference>